<evidence type="ECO:0000313" key="2">
    <source>
        <dbReference type="EMBL" id="TDQ18898.1"/>
    </source>
</evidence>
<reference evidence="2 3" key="1">
    <citation type="submission" date="2019-03" db="EMBL/GenBank/DDBJ databases">
        <title>Genomic Encyclopedia of Type Strains, Phase III (KMG-III): the genomes of soil and plant-associated and newly described type strains.</title>
        <authorList>
            <person name="Whitman W."/>
        </authorList>
    </citation>
    <scope>NUCLEOTIDE SEQUENCE [LARGE SCALE GENOMIC DNA]</scope>
    <source>
        <strain evidence="2 3">CECT 8446</strain>
    </source>
</reference>
<evidence type="ECO:0000313" key="3">
    <source>
        <dbReference type="Proteomes" id="UP000294535"/>
    </source>
</evidence>
<dbReference type="GO" id="GO:0000731">
    <property type="term" value="P:DNA synthesis involved in DNA repair"/>
    <property type="evidence" value="ECO:0007669"/>
    <property type="project" value="TreeGrafter"/>
</dbReference>
<dbReference type="RefSeq" id="WP_133552724.1">
    <property type="nucleotide sequence ID" value="NZ_SNYF01000005.1"/>
</dbReference>
<accession>A0A4R6T6W3</accession>
<dbReference type="Proteomes" id="UP000294535">
    <property type="component" value="Unassembled WGS sequence"/>
</dbReference>
<protein>
    <submittedName>
        <fullName evidence="2">Restriction system-associated AAA family ATPase</fullName>
    </submittedName>
</protein>
<dbReference type="PANTHER" id="PTHR32182:SF25">
    <property type="entry name" value="SLR1056 PROTEIN"/>
    <property type="match status" value="1"/>
</dbReference>
<sequence>MKLLRLKLNTDFRSLQAGFEVHFLRDFDKAKMWDFMPYCLVGRNGSGKSNILEALAAIFYHIECIYLENKPEGFEGEGDFNHIHTDGFFAEYCSPDAFELEYIHYHNGSYSDDYSSDYDISYDAHILISKKINESPEILWLNREELGRGKEQKLSRIEVKKVLPDYVIGYSSGENEILSLPFFKMRFLHYDEYEDALRNETGYSQPEGRLVYLDNQYSQAVFLTNYLMQDEKILLPIYRAIGIKSIKQFRIIIRQGVPIAKYRTEENVSALRADELEIDNKDVFELTYNLKKRPEVLATELKAIDKLKNCATSQFFDAENKVLYLDFFIDPDHRNEQGELIELSEMKKAFQGNFESTFELFRTFQILLTLNLYEVDVQLKQDLYKSGSLYVNETVPKLPSDKRVMRFKDFKIEKEGNRDDISIKSLSDGEHQYLHAMGICLLFKDTNSLFLLDEPETHFNPDWRAKFISTLKDCLNQPEKRNMRELLITSHSPFIISDSHEENVLVFKKNDETRIVTVERPGFNTFGASVNQITLKVFEKHETIGGFANSVYDELYDRLEKGEDPDILIQIANDRLGDSVEKVMFVNKALEKKK</sequence>
<dbReference type="Pfam" id="PF13175">
    <property type="entry name" value="AAA_15"/>
    <property type="match status" value="1"/>
</dbReference>
<evidence type="ECO:0000259" key="1">
    <source>
        <dbReference type="Pfam" id="PF13175"/>
    </source>
</evidence>
<keyword evidence="3" id="KW-1185">Reference proteome</keyword>
<organism evidence="2 3">
    <name type="scientific">Algoriphagus boseongensis</name>
    <dbReference type="NCBI Taxonomy" id="1442587"/>
    <lineage>
        <taxon>Bacteria</taxon>
        <taxon>Pseudomonadati</taxon>
        <taxon>Bacteroidota</taxon>
        <taxon>Cytophagia</taxon>
        <taxon>Cytophagales</taxon>
        <taxon>Cyclobacteriaceae</taxon>
        <taxon>Algoriphagus</taxon>
    </lineage>
</organism>
<dbReference type="AlphaFoldDB" id="A0A4R6T6W3"/>
<gene>
    <name evidence="2" type="ORF">DFQ04_0709</name>
</gene>
<proteinExistence type="predicted"/>
<feature type="domain" description="Endonuclease GajA/Old nuclease/RecF-like AAA" evidence="1">
    <location>
        <begin position="1"/>
        <end position="496"/>
    </location>
</feature>
<dbReference type="InterPro" id="IPR041685">
    <property type="entry name" value="AAA_GajA/Old/RecF-like"/>
</dbReference>
<dbReference type="OrthoDB" id="9805802at2"/>
<dbReference type="NCBIfam" id="TIGR04435">
    <property type="entry name" value="restrict_AAA_1"/>
    <property type="match status" value="1"/>
</dbReference>
<dbReference type="GO" id="GO:0006302">
    <property type="term" value="P:double-strand break repair"/>
    <property type="evidence" value="ECO:0007669"/>
    <property type="project" value="TreeGrafter"/>
</dbReference>
<dbReference type="SUPFAM" id="SSF52540">
    <property type="entry name" value="P-loop containing nucleoside triphosphate hydrolases"/>
    <property type="match status" value="1"/>
</dbReference>
<dbReference type="PANTHER" id="PTHR32182">
    <property type="entry name" value="DNA REPLICATION AND REPAIR PROTEIN RECF"/>
    <property type="match status" value="1"/>
</dbReference>
<dbReference type="EMBL" id="SNYF01000005">
    <property type="protein sequence ID" value="TDQ18898.1"/>
    <property type="molecule type" value="Genomic_DNA"/>
</dbReference>
<dbReference type="InterPro" id="IPR030974">
    <property type="entry name" value="Restrict_AAA"/>
</dbReference>
<dbReference type="Gene3D" id="3.40.50.300">
    <property type="entry name" value="P-loop containing nucleotide triphosphate hydrolases"/>
    <property type="match status" value="2"/>
</dbReference>
<dbReference type="InterPro" id="IPR027417">
    <property type="entry name" value="P-loop_NTPase"/>
</dbReference>
<comment type="caution">
    <text evidence="2">The sequence shown here is derived from an EMBL/GenBank/DDBJ whole genome shotgun (WGS) entry which is preliminary data.</text>
</comment>
<name>A0A4R6T6W3_9BACT</name>